<dbReference type="InterPro" id="IPR051344">
    <property type="entry name" value="Vgb"/>
</dbReference>
<sequence>MTTSGDITEFPPTPSPLNGPGDITAGPDGNLWFTEVAGNGIGRITPTGVITQFTFFRDNAQPLAITAGADGNLWFTEAGLPNIGRINPGSGSATDFPISSIASAITAGSDGNVWFTMANGSIGRITPAGVVTEFPVPTTVLPAGTTFSDLRTGPDANLWATTSNGKLLRITTGVTPPRFTDPAVIKVPGTGDSGIADPYPATIEADGLQGTVTKVTVRLNGVHHGFASDIHAQLVGPQGQSAVLMANATDRVGDVGPLAQPDVFDGDVLTFSDGAPAPGRRPGTGVFAPFNPGFLLAFTPPAPPNVPVPPASLAVFNGTNPNGAWKLFLVDDDAHNETTLPTTGVIAGGWSLDIQTTGPPPVQLPAVQLPAPDPIIVPGPTVTVAGQSAPAADTTRPTLKLGKLPTRMKLRDFRKGVRVQATPSEPVTLDTTLTATPRTVFERTTKLSRAQTLVLKPSAKLLGAQRRTFKVRLRFVATDGAANRTTVSRTITVTP</sequence>
<dbReference type="RefSeq" id="WP_353865966.1">
    <property type="nucleotide sequence ID" value="NZ_CP088295.1"/>
</dbReference>
<dbReference type="Gene3D" id="2.130.10.10">
    <property type="entry name" value="YVTN repeat-like/Quinoprotein amine dehydrogenase"/>
    <property type="match status" value="1"/>
</dbReference>
<dbReference type="Pfam" id="PF24684">
    <property type="entry name" value="Vgb_lyase"/>
    <property type="match status" value="1"/>
</dbReference>
<keyword evidence="1" id="KW-0645">Protease</keyword>
<protein>
    <recommendedName>
        <fullName evidence="4">P/Homo B domain-containing protein</fullName>
    </recommendedName>
</protein>
<dbReference type="PANTHER" id="PTHR40274:SF3">
    <property type="entry name" value="VIRGINIAMYCIN B LYASE"/>
    <property type="match status" value="1"/>
</dbReference>
<evidence type="ECO:0000256" key="1">
    <source>
        <dbReference type="ARBA" id="ARBA00022670"/>
    </source>
</evidence>
<evidence type="ECO:0000313" key="5">
    <source>
        <dbReference type="EMBL" id="UUY05519.1"/>
    </source>
</evidence>
<dbReference type="Proteomes" id="UP001058860">
    <property type="component" value="Chromosome"/>
</dbReference>
<proteinExistence type="predicted"/>
<reference evidence="6" key="1">
    <citation type="submission" date="2021-11" db="EMBL/GenBank/DDBJ databases">
        <title>Cultivation dependent microbiological survey of springs from the worlds oldest radium mine currently devoted to the extraction of radon-saturated water.</title>
        <authorList>
            <person name="Kapinusova G."/>
            <person name="Smrhova T."/>
            <person name="Strejcek M."/>
            <person name="Suman J."/>
            <person name="Jani K."/>
            <person name="Pajer P."/>
            <person name="Uhlik O."/>
        </authorList>
    </citation>
    <scope>NUCLEOTIDE SEQUENCE [LARGE SCALE GENOMIC DNA]</scope>
    <source>
        <strain evidence="6">J379</strain>
    </source>
</reference>
<gene>
    <name evidence="5" type="ORF">LRS13_08375</name>
</gene>
<keyword evidence="6" id="KW-1185">Reference proteome</keyword>
<evidence type="ECO:0000256" key="3">
    <source>
        <dbReference type="SAM" id="MobiDB-lite"/>
    </source>
</evidence>
<accession>A0ABY5PLF5</accession>
<feature type="domain" description="P/Homo B" evidence="4">
    <location>
        <begin position="174"/>
        <end position="360"/>
    </location>
</feature>
<feature type="region of interest" description="Disordered" evidence="3">
    <location>
        <begin position="1"/>
        <end position="25"/>
    </location>
</feature>
<organism evidence="5 6">
    <name type="scientific">Svornostia abyssi</name>
    <dbReference type="NCBI Taxonomy" id="2898438"/>
    <lineage>
        <taxon>Bacteria</taxon>
        <taxon>Bacillati</taxon>
        <taxon>Actinomycetota</taxon>
        <taxon>Thermoleophilia</taxon>
        <taxon>Solirubrobacterales</taxon>
        <taxon>Baekduiaceae</taxon>
        <taxon>Svornostia</taxon>
    </lineage>
</organism>
<dbReference type="PROSITE" id="PS51829">
    <property type="entry name" value="P_HOMO_B"/>
    <property type="match status" value="1"/>
</dbReference>
<dbReference type="PANTHER" id="PTHR40274">
    <property type="entry name" value="VIRGINIAMYCIN B LYASE"/>
    <property type="match status" value="1"/>
</dbReference>
<name>A0ABY5PLF5_9ACTN</name>
<evidence type="ECO:0000256" key="2">
    <source>
        <dbReference type="ARBA" id="ARBA00022801"/>
    </source>
</evidence>
<evidence type="ECO:0000259" key="4">
    <source>
        <dbReference type="PROSITE" id="PS51829"/>
    </source>
</evidence>
<dbReference type="InterPro" id="IPR015943">
    <property type="entry name" value="WD40/YVTN_repeat-like_dom_sf"/>
</dbReference>
<dbReference type="SUPFAM" id="SSF63829">
    <property type="entry name" value="Calcium-dependent phosphotriesterase"/>
    <property type="match status" value="1"/>
</dbReference>
<dbReference type="EMBL" id="CP088295">
    <property type="protein sequence ID" value="UUY05519.1"/>
    <property type="molecule type" value="Genomic_DNA"/>
</dbReference>
<keyword evidence="2" id="KW-0378">Hydrolase</keyword>
<evidence type="ECO:0000313" key="6">
    <source>
        <dbReference type="Proteomes" id="UP001058860"/>
    </source>
</evidence>
<dbReference type="InterPro" id="IPR002884">
    <property type="entry name" value="P_dom"/>
</dbReference>